<dbReference type="GO" id="GO:0005634">
    <property type="term" value="C:nucleus"/>
    <property type="evidence" value="ECO:0007669"/>
    <property type="project" value="TreeGrafter"/>
</dbReference>
<evidence type="ECO:0000256" key="14">
    <source>
        <dbReference type="SAM" id="Phobius"/>
    </source>
</evidence>
<evidence type="ECO:0000256" key="8">
    <source>
        <dbReference type="ARBA" id="ARBA00022839"/>
    </source>
</evidence>
<evidence type="ECO:0000256" key="5">
    <source>
        <dbReference type="ARBA" id="ARBA00022722"/>
    </source>
</evidence>
<evidence type="ECO:0000256" key="11">
    <source>
        <dbReference type="ARBA" id="ARBA00023136"/>
    </source>
</evidence>
<keyword evidence="6" id="KW-0479">Metal-binding</keyword>
<keyword evidence="17" id="KW-1185">Reference proteome</keyword>
<dbReference type="GO" id="GO:0031966">
    <property type="term" value="C:mitochondrial membrane"/>
    <property type="evidence" value="ECO:0007669"/>
    <property type="project" value="UniProtKB-SubCell"/>
</dbReference>
<dbReference type="GO" id="GO:0046872">
    <property type="term" value="F:metal ion binding"/>
    <property type="evidence" value="ECO:0007669"/>
    <property type="project" value="UniProtKB-KW"/>
</dbReference>
<comment type="cofactor">
    <cofactor evidence="2">
        <name>Mg(2+)</name>
        <dbReference type="ChEBI" id="CHEBI:18420"/>
    </cofactor>
</comment>
<keyword evidence="10" id="KW-0496">Mitochondrion</keyword>
<keyword evidence="9 14" id="KW-1133">Transmembrane helix</keyword>
<feature type="domain" description="3'-5' exonuclease" evidence="15">
    <location>
        <begin position="34"/>
        <end position="215"/>
    </location>
</feature>
<feature type="transmembrane region" description="Helical" evidence="14">
    <location>
        <begin position="6"/>
        <end position="24"/>
    </location>
</feature>
<evidence type="ECO:0000256" key="10">
    <source>
        <dbReference type="ARBA" id="ARBA00023128"/>
    </source>
</evidence>
<dbReference type="Gene3D" id="3.30.420.10">
    <property type="entry name" value="Ribonuclease H-like superfamily/Ribonuclease H"/>
    <property type="match status" value="1"/>
</dbReference>
<gene>
    <name evidence="16" type="ORF">R5R35_006275</name>
</gene>
<comment type="cofactor">
    <cofactor evidence="1">
        <name>Mn(2+)</name>
        <dbReference type="ChEBI" id="CHEBI:29035"/>
    </cofactor>
</comment>
<dbReference type="InterPro" id="IPR012337">
    <property type="entry name" value="RNaseH-like_sf"/>
</dbReference>
<keyword evidence="7" id="KW-0378">Hydrolase</keyword>
<evidence type="ECO:0000256" key="9">
    <source>
        <dbReference type="ARBA" id="ARBA00022989"/>
    </source>
</evidence>
<keyword evidence="8" id="KW-0269">Exonuclease</keyword>
<accession>A0AAN9W1G1</accession>
<evidence type="ECO:0000313" key="17">
    <source>
        <dbReference type="Proteomes" id="UP001378592"/>
    </source>
</evidence>
<evidence type="ECO:0000256" key="12">
    <source>
        <dbReference type="ARBA" id="ARBA00061005"/>
    </source>
</evidence>
<comment type="similarity">
    <text evidence="12">Belongs to the EXD2 family.</text>
</comment>
<dbReference type="PANTHER" id="PTHR13620:SF104">
    <property type="entry name" value="EXONUCLEASE 3'-5' DOMAIN-CONTAINING PROTEIN 2"/>
    <property type="match status" value="1"/>
</dbReference>
<evidence type="ECO:0000313" key="16">
    <source>
        <dbReference type="EMBL" id="KAK7874236.1"/>
    </source>
</evidence>
<evidence type="ECO:0000256" key="1">
    <source>
        <dbReference type="ARBA" id="ARBA00001936"/>
    </source>
</evidence>
<dbReference type="PANTHER" id="PTHR13620">
    <property type="entry name" value="3-5 EXONUCLEASE"/>
    <property type="match status" value="1"/>
</dbReference>
<evidence type="ECO:0000256" key="3">
    <source>
        <dbReference type="ARBA" id="ARBA00004325"/>
    </source>
</evidence>
<dbReference type="GO" id="GO:0006310">
    <property type="term" value="P:DNA recombination"/>
    <property type="evidence" value="ECO:0007669"/>
    <property type="project" value="UniProtKB-ARBA"/>
</dbReference>
<evidence type="ECO:0000256" key="2">
    <source>
        <dbReference type="ARBA" id="ARBA00001946"/>
    </source>
</evidence>
<dbReference type="Proteomes" id="UP001378592">
    <property type="component" value="Unassembled WGS sequence"/>
</dbReference>
<dbReference type="InterPro" id="IPR036397">
    <property type="entry name" value="RNaseH_sf"/>
</dbReference>
<reference evidence="16 17" key="1">
    <citation type="submission" date="2024-03" db="EMBL/GenBank/DDBJ databases">
        <title>The genome assembly and annotation of the cricket Gryllus longicercus Weissman &amp; Gray.</title>
        <authorList>
            <person name="Szrajer S."/>
            <person name="Gray D."/>
            <person name="Ylla G."/>
        </authorList>
    </citation>
    <scope>NUCLEOTIDE SEQUENCE [LARGE SCALE GENOMIC DNA]</scope>
    <source>
        <strain evidence="16">DAG 2021-001</strain>
        <tissue evidence="16">Whole body minus gut</tissue>
    </source>
</reference>
<keyword evidence="4 14" id="KW-0812">Transmembrane</keyword>
<dbReference type="FunFam" id="3.30.420.10:FF:000041">
    <property type="entry name" value="Exonuclease 3'-5' domain containing 2"/>
    <property type="match status" value="1"/>
</dbReference>
<dbReference type="GO" id="GO:0000175">
    <property type="term" value="F:3'-5'-RNA exonuclease activity"/>
    <property type="evidence" value="ECO:0007669"/>
    <property type="project" value="UniProtKB-ARBA"/>
</dbReference>
<keyword evidence="5" id="KW-0540">Nuclease</keyword>
<dbReference type="GO" id="GO:0003676">
    <property type="term" value="F:nucleic acid binding"/>
    <property type="evidence" value="ECO:0007669"/>
    <property type="project" value="InterPro"/>
</dbReference>
<sequence>MQGLWFYFIIITLGIGVVYILRWIGKPSLNLKRVIIVNNLEDCRNVTRTLVRKCVAFPALGFDCEWVTLPSGRRPVALLQLASVDGVCALVRLNKLQGSDSLSIPSELKALLEDSSVLKVGVAPSDDANYLLNDYGIMVRGCLDLRHVMQRIGGMPHGGLSGLAESVLEAKMDKSWSIRCSNWEVDDLSERQISYAANDAWFAVKILQVFAFGRLKLSDCCILDWLKSYWNPFSGIPSFAWGYVDVKYKKKAMTLSEEVNEIQMESSMSTMAVVKQKPSKATKALPRAFCTRQTPLYHNCFMQAPDGAVLCTCDKKKAVWYVSKNLAELISENPLTVRLKFEPSGRAVGTVGQYYVQPKANCCVVCGKIDNCIRKNVVPHEYRKHFPKVMKDHVSHDVLLLCLPCHLRSNSFDLSLKRQLAELCSAPFCQGGNAKFTVNREKSAVKAAAKALLRSCDMIPEERQQMLRLVVKEYYGALELTDDVLEEAASMNAHTPNEDYDPHGMKIVQFFSIEDNGGLVKLEQMWREHFLSTMNPKYMPDLWSVTHTQDRLAIRASENRVLADELCVAGMKDCVSLLEIAQNERECKKHL</sequence>
<proteinExistence type="inferred from homology"/>
<dbReference type="InterPro" id="IPR002562">
    <property type="entry name" value="3'-5'_exonuclease_dom"/>
</dbReference>
<evidence type="ECO:0000259" key="15">
    <source>
        <dbReference type="SMART" id="SM00474"/>
    </source>
</evidence>
<dbReference type="EMBL" id="JAZDUA010000004">
    <property type="protein sequence ID" value="KAK7874236.1"/>
    <property type="molecule type" value="Genomic_DNA"/>
</dbReference>
<evidence type="ECO:0000256" key="6">
    <source>
        <dbReference type="ARBA" id="ARBA00022723"/>
    </source>
</evidence>
<keyword evidence="11 14" id="KW-0472">Membrane</keyword>
<dbReference type="SMART" id="SM00474">
    <property type="entry name" value="35EXOc"/>
    <property type="match status" value="1"/>
</dbReference>
<evidence type="ECO:0000256" key="4">
    <source>
        <dbReference type="ARBA" id="ARBA00022692"/>
    </source>
</evidence>
<dbReference type="CDD" id="cd06141">
    <property type="entry name" value="WRN_exo"/>
    <property type="match status" value="1"/>
</dbReference>
<dbReference type="Pfam" id="PF01612">
    <property type="entry name" value="DNA_pol_A_exo1"/>
    <property type="match status" value="1"/>
</dbReference>
<dbReference type="SUPFAM" id="SSF53098">
    <property type="entry name" value="Ribonuclease H-like"/>
    <property type="match status" value="1"/>
</dbReference>
<comment type="subcellular location">
    <subcellularLocation>
        <location evidence="3">Mitochondrion membrane</location>
    </subcellularLocation>
</comment>
<dbReference type="AlphaFoldDB" id="A0AAN9W1G1"/>
<comment type="caution">
    <text evidence="16">The sequence shown here is derived from an EMBL/GenBank/DDBJ whole genome shotgun (WGS) entry which is preliminary data.</text>
</comment>
<dbReference type="InterPro" id="IPR051132">
    <property type="entry name" value="3-5_Exonuclease_domain"/>
</dbReference>
<evidence type="ECO:0000256" key="7">
    <source>
        <dbReference type="ARBA" id="ARBA00022801"/>
    </source>
</evidence>
<organism evidence="16 17">
    <name type="scientific">Gryllus longicercus</name>
    <dbReference type="NCBI Taxonomy" id="2509291"/>
    <lineage>
        <taxon>Eukaryota</taxon>
        <taxon>Metazoa</taxon>
        <taxon>Ecdysozoa</taxon>
        <taxon>Arthropoda</taxon>
        <taxon>Hexapoda</taxon>
        <taxon>Insecta</taxon>
        <taxon>Pterygota</taxon>
        <taxon>Neoptera</taxon>
        <taxon>Polyneoptera</taxon>
        <taxon>Orthoptera</taxon>
        <taxon>Ensifera</taxon>
        <taxon>Gryllidea</taxon>
        <taxon>Grylloidea</taxon>
        <taxon>Gryllidae</taxon>
        <taxon>Gryllinae</taxon>
        <taxon>Gryllus</taxon>
    </lineage>
</organism>
<protein>
    <recommendedName>
        <fullName evidence="13">Exonuclease 3'-5' domain-containing protein 2</fullName>
    </recommendedName>
</protein>
<name>A0AAN9W1G1_9ORTH</name>
<evidence type="ECO:0000256" key="13">
    <source>
        <dbReference type="ARBA" id="ARBA00069878"/>
    </source>
</evidence>